<feature type="transmembrane region" description="Helical" evidence="1">
    <location>
        <begin position="12"/>
        <end position="31"/>
    </location>
</feature>
<dbReference type="Proteomes" id="UP000067461">
    <property type="component" value="Chromosome"/>
</dbReference>
<feature type="transmembrane region" description="Helical" evidence="1">
    <location>
        <begin position="90"/>
        <end position="111"/>
    </location>
</feature>
<dbReference type="HOGENOM" id="CLU_106186_0_0_4"/>
<accession>A0A060NH18</accession>
<reference evidence="3 4" key="1">
    <citation type="journal article" date="2014" name="Nat. Commun.">
        <title>Physiological and genomic features of highly alkaliphilic hydrogen-utilizing Betaproteobacteria from a continental serpentinizing site.</title>
        <authorList>
            <person name="Suzuki S."/>
            <person name="Kuenen J.G."/>
            <person name="Schipper K."/>
            <person name="van der Velde S."/>
            <person name="Ishii S."/>
            <person name="Wu A."/>
            <person name="Sorokin D.Y."/>
            <person name="Tenney A."/>
            <person name="Meng X.Y."/>
            <person name="Morrill P.L."/>
            <person name="Kamagata Y."/>
            <person name="Muyzer G."/>
            <person name="Nealson K.H."/>
        </authorList>
    </citation>
    <scope>NUCLEOTIDE SEQUENCE [LARGE SCALE GENOMIC DNA]</scope>
    <source>
        <strain evidence="3 4">A1</strain>
    </source>
</reference>
<evidence type="ECO:0000313" key="3">
    <source>
        <dbReference type="EMBL" id="BAO79935.1"/>
    </source>
</evidence>
<feature type="domain" description="Copper resistance protein D" evidence="2">
    <location>
        <begin position="47"/>
        <end position="152"/>
    </location>
</feature>
<dbReference type="AlphaFoldDB" id="A0A060NH18"/>
<keyword evidence="1" id="KW-0812">Transmembrane</keyword>
<name>A0A060NH18_9BURK</name>
<feature type="transmembrane region" description="Helical" evidence="1">
    <location>
        <begin position="51"/>
        <end position="70"/>
    </location>
</feature>
<evidence type="ECO:0000313" key="4">
    <source>
        <dbReference type="Proteomes" id="UP000067461"/>
    </source>
</evidence>
<feature type="transmembrane region" description="Helical" evidence="1">
    <location>
        <begin position="136"/>
        <end position="154"/>
    </location>
</feature>
<sequence>MLYAALKTIHLLAVIVWLGGMVFALFFLRPAAASLDPAVRLPLLHDVFGRFFKAILAVSLITLFTGLWMIGNVARAVAEGGGGFTMPLDWKVMSTLGVLMVLIFGHVRFALYKRCDKAVQAKDWPAAGAVMEKIRLWVLVNLALGVFIVAFTLLT</sequence>
<dbReference type="Pfam" id="PF05425">
    <property type="entry name" value="CopD"/>
    <property type="match status" value="1"/>
</dbReference>
<dbReference type="KEGG" id="cbaa:SRAA_0081"/>
<gene>
    <name evidence="3" type="ORF">SRAA_0081</name>
</gene>
<proteinExistence type="predicted"/>
<organism evidence="3 4">
    <name type="scientific">Serpentinimonas raichei</name>
    <dbReference type="NCBI Taxonomy" id="1458425"/>
    <lineage>
        <taxon>Bacteria</taxon>
        <taxon>Pseudomonadati</taxon>
        <taxon>Pseudomonadota</taxon>
        <taxon>Betaproteobacteria</taxon>
        <taxon>Burkholderiales</taxon>
        <taxon>Comamonadaceae</taxon>
        <taxon>Serpentinimonas</taxon>
    </lineage>
</organism>
<dbReference type="InterPro" id="IPR008457">
    <property type="entry name" value="Cu-R_CopD_dom"/>
</dbReference>
<keyword evidence="1" id="KW-1133">Transmembrane helix</keyword>
<dbReference type="EMBL" id="AP014568">
    <property type="protein sequence ID" value="BAO79935.1"/>
    <property type="molecule type" value="Genomic_DNA"/>
</dbReference>
<keyword evidence="1" id="KW-0472">Membrane</keyword>
<protein>
    <submittedName>
        <fullName evidence="3">Predicted integral membrane protein</fullName>
    </submittedName>
</protein>
<dbReference type="RefSeq" id="WP_045530236.1">
    <property type="nucleotide sequence ID" value="NZ_AP014568.1"/>
</dbReference>
<dbReference type="OrthoDB" id="8419862at2"/>
<keyword evidence="4" id="KW-1185">Reference proteome</keyword>
<evidence type="ECO:0000256" key="1">
    <source>
        <dbReference type="SAM" id="Phobius"/>
    </source>
</evidence>
<evidence type="ECO:0000259" key="2">
    <source>
        <dbReference type="Pfam" id="PF05425"/>
    </source>
</evidence>
<dbReference type="GO" id="GO:0016020">
    <property type="term" value="C:membrane"/>
    <property type="evidence" value="ECO:0007669"/>
    <property type="project" value="InterPro"/>
</dbReference>